<evidence type="ECO:0000313" key="3">
    <source>
        <dbReference type="Proteomes" id="UP000075809"/>
    </source>
</evidence>
<dbReference type="Proteomes" id="UP000075809">
    <property type="component" value="Unassembled WGS sequence"/>
</dbReference>
<gene>
    <name evidence="2" type="ORF">ALC60_08927</name>
</gene>
<accession>A0A151WWC1</accession>
<dbReference type="Pfam" id="PF09495">
    <property type="entry name" value="DUF2462"/>
    <property type="match status" value="1"/>
</dbReference>
<evidence type="ECO:0000313" key="2">
    <source>
        <dbReference type="EMBL" id="KYQ51981.1"/>
    </source>
</evidence>
<reference evidence="2 3" key="1">
    <citation type="submission" date="2015-09" db="EMBL/GenBank/DDBJ databases">
        <title>Trachymyrmex zeteki WGS genome.</title>
        <authorList>
            <person name="Nygaard S."/>
            <person name="Hu H."/>
            <person name="Boomsma J."/>
            <person name="Zhang G."/>
        </authorList>
    </citation>
    <scope>NUCLEOTIDE SEQUENCE [LARGE SCALE GENOMIC DNA]</scope>
    <source>
        <strain evidence="2">Tzet28-1</strain>
        <tissue evidence="2">Whole body</tissue>
    </source>
</reference>
<keyword evidence="3" id="KW-1185">Reference proteome</keyword>
<proteinExistence type="predicted"/>
<dbReference type="InterPro" id="IPR019034">
    <property type="entry name" value="UPF0390"/>
</dbReference>
<protein>
    <submittedName>
        <fullName evidence="2">Uncharacterized protein</fullName>
    </submittedName>
</protein>
<evidence type="ECO:0000256" key="1">
    <source>
        <dbReference type="SAM" id="MobiDB-lite"/>
    </source>
</evidence>
<sequence length="90" mass="9975">MAQGKLKVKTKLPTSIKTKANKNKGKKGPAIQKRGNAPVQPKKVKLQEVQKLKKMISRTVNTAVEDEIREKALGGRKTLTKKNPSNSKKQ</sequence>
<dbReference type="OrthoDB" id="6261058at2759"/>
<organism evidence="2 3">
    <name type="scientific">Mycetomoellerius zeteki</name>
    <dbReference type="NCBI Taxonomy" id="64791"/>
    <lineage>
        <taxon>Eukaryota</taxon>
        <taxon>Metazoa</taxon>
        <taxon>Ecdysozoa</taxon>
        <taxon>Arthropoda</taxon>
        <taxon>Hexapoda</taxon>
        <taxon>Insecta</taxon>
        <taxon>Pterygota</taxon>
        <taxon>Neoptera</taxon>
        <taxon>Endopterygota</taxon>
        <taxon>Hymenoptera</taxon>
        <taxon>Apocrita</taxon>
        <taxon>Aculeata</taxon>
        <taxon>Formicoidea</taxon>
        <taxon>Formicidae</taxon>
        <taxon>Myrmicinae</taxon>
        <taxon>Mycetomoellerius</taxon>
    </lineage>
</organism>
<name>A0A151WWC1_9HYME</name>
<dbReference type="STRING" id="64791.A0A151WWC1"/>
<feature type="region of interest" description="Disordered" evidence="1">
    <location>
        <begin position="1"/>
        <end position="45"/>
    </location>
</feature>
<feature type="compositionally biased region" description="Basic residues" evidence="1">
    <location>
        <begin position="1"/>
        <end position="10"/>
    </location>
</feature>
<dbReference type="EMBL" id="KQ982696">
    <property type="protein sequence ID" value="KYQ51981.1"/>
    <property type="molecule type" value="Genomic_DNA"/>
</dbReference>
<dbReference type="AlphaFoldDB" id="A0A151WWC1"/>
<dbReference type="KEGG" id="mzt:108725712"/>